<dbReference type="OrthoDB" id="5421909at2759"/>
<evidence type="ECO:0000256" key="2">
    <source>
        <dbReference type="SAM" id="SignalP"/>
    </source>
</evidence>
<sequence length="329" mass="32655">MKQSVLAAGGLLASLAAVVQAGVTVVDLTDPSRPQVSAGDGGSVVVGNGNGAEGGSGSSRETEDMTGGSGSSRGGQTSSGGQTCSGGQTPGQQRATGGRQDFIVMAGGGADIYAPNFLTAEPGSTVTVQFNTGNHTVTEGFAEEACKPLQAKDPNALHSGHIPFSEGQKTVGTFKFSVNDTTCRYYYCATGPHCQRAQIMTINCSGDEFAKYLKKATSSQENIDGLTVNGGSLGNIPLEQADFVPLTAENGAKPPPPPPEPKEPAGGKTGGAAGAIKAGGAAGLTGGAAKNGTAGAGTEAGAETETGTETGTEAETTPKKAGKVKRFPG</sequence>
<feature type="region of interest" description="Disordered" evidence="1">
    <location>
        <begin position="30"/>
        <end position="97"/>
    </location>
</feature>
<protein>
    <submittedName>
        <fullName evidence="3">Extracellular serine-rich protein</fullName>
    </submittedName>
</protein>
<keyword evidence="2" id="KW-0732">Signal</keyword>
<feature type="region of interest" description="Disordered" evidence="1">
    <location>
        <begin position="247"/>
        <end position="329"/>
    </location>
</feature>
<dbReference type="InterPro" id="IPR008972">
    <property type="entry name" value="Cupredoxin"/>
</dbReference>
<feature type="chain" id="PRO_5034503193" evidence="2">
    <location>
        <begin position="22"/>
        <end position="329"/>
    </location>
</feature>
<organism evidence="3 4">
    <name type="scientific">Ophiocordyceps camponoti-floridani</name>
    <dbReference type="NCBI Taxonomy" id="2030778"/>
    <lineage>
        <taxon>Eukaryota</taxon>
        <taxon>Fungi</taxon>
        <taxon>Dikarya</taxon>
        <taxon>Ascomycota</taxon>
        <taxon>Pezizomycotina</taxon>
        <taxon>Sordariomycetes</taxon>
        <taxon>Hypocreomycetidae</taxon>
        <taxon>Hypocreales</taxon>
        <taxon>Ophiocordycipitaceae</taxon>
        <taxon>Ophiocordyceps</taxon>
    </lineage>
</organism>
<evidence type="ECO:0000313" key="3">
    <source>
        <dbReference type="EMBL" id="KAF4584329.1"/>
    </source>
</evidence>
<proteinExistence type="predicted"/>
<feature type="signal peptide" evidence="2">
    <location>
        <begin position="1"/>
        <end position="21"/>
    </location>
</feature>
<dbReference type="PANTHER" id="PTHR34883">
    <property type="entry name" value="SERINE-RICH PROTEIN, PUTATIVE-RELATED-RELATED"/>
    <property type="match status" value="1"/>
</dbReference>
<feature type="compositionally biased region" description="Gly residues" evidence="1">
    <location>
        <begin position="39"/>
        <end position="57"/>
    </location>
</feature>
<keyword evidence="4" id="KW-1185">Reference proteome</keyword>
<dbReference type="PANTHER" id="PTHR34883:SF17">
    <property type="entry name" value="CUPREDOXIN"/>
    <property type="match status" value="1"/>
</dbReference>
<dbReference type="Gene3D" id="2.60.40.420">
    <property type="entry name" value="Cupredoxins - blue copper proteins"/>
    <property type="match status" value="1"/>
</dbReference>
<gene>
    <name evidence="3" type="ORF">GQ602_005702</name>
</gene>
<name>A0A8H4Q3V7_9HYPO</name>
<comment type="caution">
    <text evidence="3">The sequence shown here is derived from an EMBL/GenBank/DDBJ whole genome shotgun (WGS) entry which is preliminary data.</text>
</comment>
<feature type="compositionally biased region" description="Low complexity" evidence="1">
    <location>
        <begin position="74"/>
        <end position="93"/>
    </location>
</feature>
<evidence type="ECO:0000313" key="4">
    <source>
        <dbReference type="Proteomes" id="UP000562929"/>
    </source>
</evidence>
<dbReference type="EMBL" id="JAACLJ010000006">
    <property type="protein sequence ID" value="KAF4584329.1"/>
    <property type="molecule type" value="Genomic_DNA"/>
</dbReference>
<dbReference type="AlphaFoldDB" id="A0A8H4Q3V7"/>
<dbReference type="InterPro" id="IPR052953">
    <property type="entry name" value="Ser-rich/MCO-related"/>
</dbReference>
<reference evidence="3 4" key="1">
    <citation type="journal article" date="2020" name="G3 (Bethesda)">
        <title>Genetic Underpinnings of Host Manipulation by Ophiocordyceps as Revealed by Comparative Transcriptomics.</title>
        <authorList>
            <person name="Will I."/>
            <person name="Das B."/>
            <person name="Trinh T."/>
            <person name="Brachmann A."/>
            <person name="Ohm R.A."/>
            <person name="de Bekker C."/>
        </authorList>
    </citation>
    <scope>NUCLEOTIDE SEQUENCE [LARGE SCALE GENOMIC DNA]</scope>
    <source>
        <strain evidence="3 4">EC05</strain>
    </source>
</reference>
<evidence type="ECO:0000256" key="1">
    <source>
        <dbReference type="SAM" id="MobiDB-lite"/>
    </source>
</evidence>
<dbReference type="SUPFAM" id="SSF49503">
    <property type="entry name" value="Cupredoxins"/>
    <property type="match status" value="1"/>
</dbReference>
<feature type="compositionally biased region" description="Basic residues" evidence="1">
    <location>
        <begin position="320"/>
        <end position="329"/>
    </location>
</feature>
<accession>A0A8H4Q3V7</accession>
<dbReference type="Proteomes" id="UP000562929">
    <property type="component" value="Unassembled WGS sequence"/>
</dbReference>
<feature type="compositionally biased region" description="Low complexity" evidence="1">
    <location>
        <begin position="287"/>
        <end position="315"/>
    </location>
</feature>